<dbReference type="EMBL" id="AGCN01000014">
    <property type="protein sequence ID" value="EHN62195.1"/>
    <property type="molecule type" value="Genomic_DNA"/>
</dbReference>
<protein>
    <recommendedName>
        <fullName evidence="1">BppU N-terminal domain-containing protein</fullName>
    </recommendedName>
</protein>
<evidence type="ECO:0000313" key="2">
    <source>
        <dbReference type="EMBL" id="EHN62195.1"/>
    </source>
</evidence>
<reference evidence="2 3" key="1">
    <citation type="submission" date="2011-08" db="EMBL/GenBank/DDBJ databases">
        <authorList>
            <person name="Weinstock G."/>
            <person name="Sodergren E."/>
            <person name="Clifton S."/>
            <person name="Fulton L."/>
            <person name="Fulton B."/>
            <person name="Courtney L."/>
            <person name="Fronick C."/>
            <person name="Harrison M."/>
            <person name="Strong C."/>
            <person name="Farmer C."/>
            <person name="Delahaunty K."/>
            <person name="Markovic C."/>
            <person name="Hall O."/>
            <person name="Minx P."/>
            <person name="Tomlinson C."/>
            <person name="Mitreva M."/>
            <person name="Hou S."/>
            <person name="Chen J."/>
            <person name="Wollam A."/>
            <person name="Pepin K.H."/>
            <person name="Johnson M."/>
            <person name="Bhonagiri V."/>
            <person name="Zhang X."/>
            <person name="Suruliraj S."/>
            <person name="Warren W."/>
            <person name="Chinwalla A."/>
            <person name="Mardis E.R."/>
            <person name="Wilson R.K."/>
        </authorList>
    </citation>
    <scope>NUCLEOTIDE SEQUENCE [LARGE SCALE GENOMIC DNA]</scope>
    <source>
        <strain evidence="2 3">ATCC 33091</strain>
    </source>
</reference>
<dbReference type="Pfam" id="PF10651">
    <property type="entry name" value="BppU_N"/>
    <property type="match status" value="1"/>
</dbReference>
<sequence>MTNKIFKSAILDFSVSAQNAKANVPQIRFSTQDSGGTARLVFAIKKEDYSLPLSSAAEITLAMVMSVGEEYESKYVVNPVITNRAKGIFEYSLTDDQISHNGQVNAELYVKYPEQAMQINRFNFEIEKAMIDDNFFPVATYYVERWDNYEKIFDESVAELSNKLEALDVRADNIQTQFDSFSPEQFTPKEEFENHIYNSDIHVTIANKIAWESKETMEGSQAKADRALADAKADSQAKANQALVDANIYTDNSSKETLVWSGSSYFLETHIFSWDATKVKHGVLLEFSRYAPGTGVQDYGYIQYFFSKEYLVRNNNKATWVNMPGATDAAKKTIRLTPTSVSGDATNGQAPSTSYALRAVTIF</sequence>
<feature type="domain" description="BppU N-terminal" evidence="1">
    <location>
        <begin position="7"/>
        <end position="154"/>
    </location>
</feature>
<name>A0AB72ZBE5_LISIO</name>
<dbReference type="RefSeq" id="WP_003769935.1">
    <property type="nucleotide sequence ID" value="NZ_JH556646.1"/>
</dbReference>
<proteinExistence type="predicted"/>
<organism evidence="2 3">
    <name type="scientific">Listeria innocua ATCC 33091</name>
    <dbReference type="NCBI Taxonomy" id="1002366"/>
    <lineage>
        <taxon>Bacteria</taxon>
        <taxon>Bacillati</taxon>
        <taxon>Bacillota</taxon>
        <taxon>Bacilli</taxon>
        <taxon>Bacillales</taxon>
        <taxon>Listeriaceae</taxon>
        <taxon>Listeria</taxon>
    </lineage>
</organism>
<accession>A0AB72ZBE5</accession>
<keyword evidence="3" id="KW-1185">Reference proteome</keyword>
<evidence type="ECO:0000313" key="3">
    <source>
        <dbReference type="Proteomes" id="UP000003597"/>
    </source>
</evidence>
<comment type="caution">
    <text evidence="2">The sequence shown here is derived from an EMBL/GenBank/DDBJ whole genome shotgun (WGS) entry which is preliminary data.</text>
</comment>
<dbReference type="AlphaFoldDB" id="A0AB72ZBE5"/>
<dbReference type="InterPro" id="IPR018913">
    <property type="entry name" value="BppU_N"/>
</dbReference>
<dbReference type="Gene3D" id="2.60.40.3350">
    <property type="match status" value="1"/>
</dbReference>
<evidence type="ECO:0000259" key="1">
    <source>
        <dbReference type="Pfam" id="PF10651"/>
    </source>
</evidence>
<dbReference type="Proteomes" id="UP000003597">
    <property type="component" value="Unassembled WGS sequence"/>
</dbReference>
<gene>
    <name evidence="2" type="ORF">HMPREF0557_00750</name>
</gene>